<organism evidence="11 12">
    <name type="scientific">Paenibacillus abyssi</name>
    <dbReference type="NCBI Taxonomy" id="1340531"/>
    <lineage>
        <taxon>Bacteria</taxon>
        <taxon>Bacillati</taxon>
        <taxon>Bacillota</taxon>
        <taxon>Bacilli</taxon>
        <taxon>Bacillales</taxon>
        <taxon>Paenibacillaceae</taxon>
        <taxon>Paenibacillus</taxon>
    </lineage>
</organism>
<feature type="transmembrane region" description="Helical" evidence="9">
    <location>
        <begin position="180"/>
        <end position="204"/>
    </location>
</feature>
<dbReference type="Pfam" id="PF02518">
    <property type="entry name" value="HATPase_c"/>
    <property type="match status" value="1"/>
</dbReference>
<keyword evidence="5" id="KW-0547">Nucleotide-binding</keyword>
<dbReference type="Proteomes" id="UP000644756">
    <property type="component" value="Unassembled WGS sequence"/>
</dbReference>
<gene>
    <name evidence="11" type="ORF">GCM10010916_14320</name>
</gene>
<dbReference type="AlphaFoldDB" id="A0A917CUJ3"/>
<dbReference type="GO" id="GO:0005524">
    <property type="term" value="F:ATP binding"/>
    <property type="evidence" value="ECO:0007669"/>
    <property type="project" value="UniProtKB-KW"/>
</dbReference>
<dbReference type="InterPro" id="IPR036890">
    <property type="entry name" value="HATPase_C_sf"/>
</dbReference>
<dbReference type="EMBL" id="BMGR01000004">
    <property type="protein sequence ID" value="GGF98216.1"/>
    <property type="molecule type" value="Genomic_DNA"/>
</dbReference>
<dbReference type="SMART" id="SM00387">
    <property type="entry name" value="HATPase_c"/>
    <property type="match status" value="1"/>
</dbReference>
<keyword evidence="6" id="KW-0418">Kinase</keyword>
<keyword evidence="7" id="KW-0067">ATP-binding</keyword>
<evidence type="ECO:0000259" key="10">
    <source>
        <dbReference type="PROSITE" id="PS50109"/>
    </source>
</evidence>
<evidence type="ECO:0000313" key="12">
    <source>
        <dbReference type="Proteomes" id="UP000644756"/>
    </source>
</evidence>
<name>A0A917CUJ3_9BACL</name>
<evidence type="ECO:0000256" key="8">
    <source>
        <dbReference type="ARBA" id="ARBA00023012"/>
    </source>
</evidence>
<dbReference type="PANTHER" id="PTHR43065:SF10">
    <property type="entry name" value="PEROXIDE STRESS-ACTIVATED HISTIDINE KINASE MAK3"/>
    <property type="match status" value="1"/>
</dbReference>
<dbReference type="InterPro" id="IPR004358">
    <property type="entry name" value="Sig_transdc_His_kin-like_C"/>
</dbReference>
<reference evidence="11" key="1">
    <citation type="journal article" date="2014" name="Int. J. Syst. Evol. Microbiol.">
        <title>Complete genome sequence of Corynebacterium casei LMG S-19264T (=DSM 44701T), isolated from a smear-ripened cheese.</title>
        <authorList>
            <consortium name="US DOE Joint Genome Institute (JGI-PGF)"/>
            <person name="Walter F."/>
            <person name="Albersmeier A."/>
            <person name="Kalinowski J."/>
            <person name="Ruckert C."/>
        </authorList>
    </citation>
    <scope>NUCLEOTIDE SEQUENCE</scope>
    <source>
        <strain evidence="11">CGMCC 1.12987</strain>
    </source>
</reference>
<proteinExistence type="predicted"/>
<dbReference type="CDD" id="cd00075">
    <property type="entry name" value="HATPase"/>
    <property type="match status" value="1"/>
</dbReference>
<dbReference type="InterPro" id="IPR005467">
    <property type="entry name" value="His_kinase_dom"/>
</dbReference>
<evidence type="ECO:0000256" key="3">
    <source>
        <dbReference type="ARBA" id="ARBA00022553"/>
    </source>
</evidence>
<feature type="transmembrane region" description="Helical" evidence="9">
    <location>
        <begin position="148"/>
        <end position="168"/>
    </location>
</feature>
<comment type="caution">
    <text evidence="11">The sequence shown here is derived from an EMBL/GenBank/DDBJ whole genome shotgun (WGS) entry which is preliminary data.</text>
</comment>
<accession>A0A917CUJ3</accession>
<dbReference type="PRINTS" id="PR00344">
    <property type="entry name" value="BCTRLSENSOR"/>
</dbReference>
<dbReference type="InterPro" id="IPR003594">
    <property type="entry name" value="HATPase_dom"/>
</dbReference>
<dbReference type="SUPFAM" id="SSF55874">
    <property type="entry name" value="ATPase domain of HSP90 chaperone/DNA topoisomerase II/histidine kinase"/>
    <property type="match status" value="1"/>
</dbReference>
<feature type="transmembrane region" description="Helical" evidence="9">
    <location>
        <begin position="86"/>
        <end position="105"/>
    </location>
</feature>
<keyword evidence="8" id="KW-0902">Two-component regulatory system</keyword>
<evidence type="ECO:0000256" key="5">
    <source>
        <dbReference type="ARBA" id="ARBA00022741"/>
    </source>
</evidence>
<reference evidence="11" key="2">
    <citation type="submission" date="2020-09" db="EMBL/GenBank/DDBJ databases">
        <authorList>
            <person name="Sun Q."/>
            <person name="Zhou Y."/>
        </authorList>
    </citation>
    <scope>NUCLEOTIDE SEQUENCE</scope>
    <source>
        <strain evidence="11">CGMCC 1.12987</strain>
    </source>
</reference>
<keyword evidence="12" id="KW-1185">Reference proteome</keyword>
<protein>
    <recommendedName>
        <fullName evidence="2">histidine kinase</fullName>
        <ecNumber evidence="2">2.7.13.3</ecNumber>
    </recommendedName>
</protein>
<keyword evidence="4" id="KW-0808">Transferase</keyword>
<evidence type="ECO:0000256" key="2">
    <source>
        <dbReference type="ARBA" id="ARBA00012438"/>
    </source>
</evidence>
<dbReference type="PROSITE" id="PS50109">
    <property type="entry name" value="HIS_KIN"/>
    <property type="match status" value="1"/>
</dbReference>
<keyword evidence="9" id="KW-0472">Membrane</keyword>
<dbReference type="PANTHER" id="PTHR43065">
    <property type="entry name" value="SENSOR HISTIDINE KINASE"/>
    <property type="match status" value="1"/>
</dbReference>
<keyword evidence="9" id="KW-1133">Transmembrane helix</keyword>
<evidence type="ECO:0000256" key="6">
    <source>
        <dbReference type="ARBA" id="ARBA00022777"/>
    </source>
</evidence>
<dbReference type="Gene3D" id="3.30.565.10">
    <property type="entry name" value="Histidine kinase-like ATPase, C-terminal domain"/>
    <property type="match status" value="1"/>
</dbReference>
<dbReference type="GO" id="GO:0000160">
    <property type="term" value="P:phosphorelay signal transduction system"/>
    <property type="evidence" value="ECO:0007669"/>
    <property type="project" value="UniProtKB-KW"/>
</dbReference>
<evidence type="ECO:0000256" key="9">
    <source>
        <dbReference type="SAM" id="Phobius"/>
    </source>
</evidence>
<dbReference type="RefSeq" id="WP_188530377.1">
    <property type="nucleotide sequence ID" value="NZ_BMGR01000004.1"/>
</dbReference>
<feature type="transmembrane region" description="Helical" evidence="9">
    <location>
        <begin position="111"/>
        <end position="136"/>
    </location>
</feature>
<keyword evidence="9" id="KW-0812">Transmembrane</keyword>
<sequence length="439" mass="49240">MLYYFFALLTAALILLFNNPRSETNRWAAFFLGCASIGGLSGFLLDVGLETWSYAAQFLNLTLTPYGVLLFSVVYAESVSSAKVRLVLKLLLLLPVLVTLAATTFSPVFSINYVLLFLWTAPYYLVSCFLHLAALWREENRRRKQSRLVTSIIIVPTLLAVLILINVGKVISPEFEPFGYVSVFIFYSMAVALLCTFAFGVLGVKLRFERDSLESTMKAVSSGTTMLNHTIKNEIGKIAISTENLKHFVPPEDEQSKQHLQIISNASAHMLAMVTRIHSQMKDIVLREEPCLLDQLIDECVCMHQRLLDDHRIKVKTYYLCRPAVVCDKVHIKEVIGNLLTNAVEAMPAEGTINIRLDNCKKGIALSVQDTGKGIPKDQLTHVFDPFYSTKNHSRNFGLGLSYVYNVMQKSGGSVEISSREHEGTRITLLFSRKKTVQP</sequence>
<evidence type="ECO:0000313" key="11">
    <source>
        <dbReference type="EMBL" id="GGF98216.1"/>
    </source>
</evidence>
<keyword evidence="3" id="KW-0597">Phosphoprotein</keyword>
<feature type="transmembrane region" description="Helical" evidence="9">
    <location>
        <begin position="52"/>
        <end position="74"/>
    </location>
</feature>
<evidence type="ECO:0000256" key="1">
    <source>
        <dbReference type="ARBA" id="ARBA00000085"/>
    </source>
</evidence>
<comment type="catalytic activity">
    <reaction evidence="1">
        <text>ATP + protein L-histidine = ADP + protein N-phospho-L-histidine.</text>
        <dbReference type="EC" id="2.7.13.3"/>
    </reaction>
</comment>
<evidence type="ECO:0000256" key="4">
    <source>
        <dbReference type="ARBA" id="ARBA00022679"/>
    </source>
</evidence>
<evidence type="ECO:0000256" key="7">
    <source>
        <dbReference type="ARBA" id="ARBA00022840"/>
    </source>
</evidence>
<dbReference type="EC" id="2.7.13.3" evidence="2"/>
<feature type="domain" description="Histidine kinase" evidence="10">
    <location>
        <begin position="226"/>
        <end position="435"/>
    </location>
</feature>
<dbReference type="GO" id="GO:0004673">
    <property type="term" value="F:protein histidine kinase activity"/>
    <property type="evidence" value="ECO:0007669"/>
    <property type="project" value="UniProtKB-EC"/>
</dbReference>